<comment type="caution">
    <text evidence="2">The sequence shown here is derived from an EMBL/GenBank/DDBJ whole genome shotgun (WGS) entry which is preliminary data.</text>
</comment>
<gene>
    <name evidence="2" type="ORF">FPD38_07880</name>
</gene>
<name>A0A5C7E0N7_9BACT</name>
<dbReference type="RefSeq" id="WP_147556251.1">
    <property type="nucleotide sequence ID" value="NZ_VOWJ01000034.1"/>
</dbReference>
<evidence type="ECO:0000313" key="2">
    <source>
        <dbReference type="EMBL" id="TXE85663.1"/>
    </source>
</evidence>
<dbReference type="Pfam" id="PF08242">
    <property type="entry name" value="Methyltransf_12"/>
    <property type="match status" value="1"/>
</dbReference>
<sequence length="300" mass="34970">MLENTKKLFNLIKEKNPLHEKCLDGLKLSKQEYNDLEKLIIYYKNDLKINLEEQAQSYIVVLNDTLEETRYFIEFGKYRYSTLAEVEDKVYLNKDYMKKYMVGLAISSFIWNAHIEVRRYFANFIDEKKDIKNTYLEIGPGHGEFFTKALRSAKFEEYYGIDISPISCQMSKDMVENQVGKTDAEYEFICKDFTKCDFNNKADLVVMGEVLEHVEKPLEFMQNVKNLLNDNGEIFATIPINAPAIDHIYLFSHPDEVKDLLNKAGLKIKESKYFMANNYSLEKALKTKNAIVMAVVLQKA</sequence>
<accession>A0A5C7E0N7</accession>
<dbReference type="PANTHER" id="PTHR43861">
    <property type="entry name" value="TRANS-ACONITATE 2-METHYLTRANSFERASE-RELATED"/>
    <property type="match status" value="1"/>
</dbReference>
<keyword evidence="2" id="KW-0489">Methyltransferase</keyword>
<dbReference type="GO" id="GO:0008168">
    <property type="term" value="F:methyltransferase activity"/>
    <property type="evidence" value="ECO:0007669"/>
    <property type="project" value="UniProtKB-KW"/>
</dbReference>
<dbReference type="Proteomes" id="UP000321629">
    <property type="component" value="Unassembled WGS sequence"/>
</dbReference>
<dbReference type="InterPro" id="IPR013217">
    <property type="entry name" value="Methyltransf_12"/>
</dbReference>
<organism evidence="2 3">
    <name type="scientific">Campylobacter volucris</name>
    <dbReference type="NCBI Taxonomy" id="1031542"/>
    <lineage>
        <taxon>Bacteria</taxon>
        <taxon>Pseudomonadati</taxon>
        <taxon>Campylobacterota</taxon>
        <taxon>Epsilonproteobacteria</taxon>
        <taxon>Campylobacterales</taxon>
        <taxon>Campylobacteraceae</taxon>
        <taxon>Campylobacter</taxon>
    </lineage>
</organism>
<protein>
    <submittedName>
        <fullName evidence="2">Class I SAM-dependent methyltransferase</fullName>
    </submittedName>
</protein>
<dbReference type="EMBL" id="VOWJ01000034">
    <property type="protein sequence ID" value="TXE85663.1"/>
    <property type="molecule type" value="Genomic_DNA"/>
</dbReference>
<dbReference type="SUPFAM" id="SSF53335">
    <property type="entry name" value="S-adenosyl-L-methionine-dependent methyltransferases"/>
    <property type="match status" value="1"/>
</dbReference>
<dbReference type="CDD" id="cd02440">
    <property type="entry name" value="AdoMet_MTases"/>
    <property type="match status" value="1"/>
</dbReference>
<evidence type="ECO:0000259" key="1">
    <source>
        <dbReference type="Pfam" id="PF08242"/>
    </source>
</evidence>
<dbReference type="InterPro" id="IPR029063">
    <property type="entry name" value="SAM-dependent_MTases_sf"/>
</dbReference>
<dbReference type="GO" id="GO:0032259">
    <property type="term" value="P:methylation"/>
    <property type="evidence" value="ECO:0007669"/>
    <property type="project" value="UniProtKB-KW"/>
</dbReference>
<evidence type="ECO:0000313" key="3">
    <source>
        <dbReference type="Proteomes" id="UP000321629"/>
    </source>
</evidence>
<keyword evidence="2" id="KW-0808">Transferase</keyword>
<dbReference type="AlphaFoldDB" id="A0A5C7E0N7"/>
<dbReference type="PANTHER" id="PTHR43861:SF6">
    <property type="entry name" value="METHYLTRANSFERASE TYPE 11"/>
    <property type="match status" value="1"/>
</dbReference>
<reference evidence="2 3" key="1">
    <citation type="submission" date="2019-07" db="EMBL/GenBank/DDBJ databases">
        <title>Rapid identification of Enteric Bacteria from Whole Genome Sequences (WGS) using Average Nucleotide Identity (ANI).</title>
        <authorList>
            <person name="Lane C."/>
        </authorList>
    </citation>
    <scope>NUCLEOTIDE SEQUENCE [LARGE SCALE GENOMIC DNA]</scope>
    <source>
        <strain evidence="2 3">2016D-0084</strain>
    </source>
</reference>
<dbReference type="Gene3D" id="3.40.50.150">
    <property type="entry name" value="Vaccinia Virus protein VP39"/>
    <property type="match status" value="1"/>
</dbReference>
<proteinExistence type="predicted"/>
<feature type="domain" description="Methyltransferase type 12" evidence="1">
    <location>
        <begin position="136"/>
        <end position="233"/>
    </location>
</feature>